<dbReference type="KEGG" id="vab:WPS_19870"/>
<keyword evidence="4" id="KW-0418">Kinase</keyword>
<protein>
    <recommendedName>
        <fullName evidence="1">non-specific serine/threonine protein kinase</fullName>
        <ecNumber evidence="1">2.7.11.1</ecNumber>
    </recommendedName>
</protein>
<sequence length="395" mass="40940">MLGSAQYFSPEQAQGLPLAPASDLYSLGVVLHEMLTGSLPFAANDPIASAVAHVTAPTPSREALSRAMPPELAAIVHRLLRKDPAERFTAARDLDVALAAVEAVPQRAADAAGLGNMPHTRAARRARGGSDAPAARPGNGAGDPHPARVVRERSDTPPLHPLRQRVRVPSANRTPFAAWTSTTRMREWTRHATEAFAEHRTALVLTAIAAALVFAIVWAGTRTPAIALADVRRTQVLHARAALAARGLVSSAVERPDVAVPAGSVIDQQPIAGTAVHRGDRVRLVVSSGPPLVTVPEPRGRSYAEARAALARLPLASTFEARISGAPADTVLAEDPQPGAHVKPGSAEMVVISTGPQPAFDGYGGYDPGAGPAGRQKHGRFAPGAGENGGGVGGD</sequence>
<dbReference type="PROSITE" id="PS50011">
    <property type="entry name" value="PROTEIN_KINASE_DOM"/>
    <property type="match status" value="1"/>
</dbReference>
<dbReference type="Gene3D" id="3.30.10.20">
    <property type="match status" value="2"/>
</dbReference>
<reference evidence="9 10" key="1">
    <citation type="journal article" date="2022" name="ISME Commun">
        <title>Vulcanimicrobium alpinus gen. nov. sp. nov., the first cultivated representative of the candidate phylum 'Eremiobacterota', is a metabolically versatile aerobic anoxygenic phototroph.</title>
        <authorList>
            <person name="Yabe S."/>
            <person name="Muto K."/>
            <person name="Abe K."/>
            <person name="Yokota A."/>
            <person name="Staudigel H."/>
            <person name="Tebo B.M."/>
        </authorList>
    </citation>
    <scope>NUCLEOTIDE SEQUENCE [LARGE SCALE GENOMIC DNA]</scope>
    <source>
        <strain evidence="9 10">WC8-2</strain>
    </source>
</reference>
<keyword evidence="10" id="KW-1185">Reference proteome</keyword>
<dbReference type="InterPro" id="IPR000719">
    <property type="entry name" value="Prot_kinase_dom"/>
</dbReference>
<dbReference type="SMART" id="SM00740">
    <property type="entry name" value="PASTA"/>
    <property type="match status" value="2"/>
</dbReference>
<dbReference type="EMBL" id="AP025523">
    <property type="protein sequence ID" value="BDE06711.1"/>
    <property type="molecule type" value="Genomic_DNA"/>
</dbReference>
<evidence type="ECO:0000256" key="2">
    <source>
        <dbReference type="ARBA" id="ARBA00022679"/>
    </source>
</evidence>
<dbReference type="GO" id="GO:0004674">
    <property type="term" value="F:protein serine/threonine kinase activity"/>
    <property type="evidence" value="ECO:0007669"/>
    <property type="project" value="UniProtKB-EC"/>
</dbReference>
<gene>
    <name evidence="9" type="ORF">WPS_19870</name>
</gene>
<evidence type="ECO:0000256" key="3">
    <source>
        <dbReference type="ARBA" id="ARBA00022741"/>
    </source>
</evidence>
<feature type="domain" description="Protein kinase" evidence="7">
    <location>
        <begin position="1"/>
        <end position="101"/>
    </location>
</feature>
<evidence type="ECO:0000256" key="1">
    <source>
        <dbReference type="ARBA" id="ARBA00012513"/>
    </source>
</evidence>
<evidence type="ECO:0000256" key="6">
    <source>
        <dbReference type="SAM" id="MobiDB-lite"/>
    </source>
</evidence>
<dbReference type="Proteomes" id="UP001317532">
    <property type="component" value="Chromosome"/>
</dbReference>
<feature type="compositionally biased region" description="Gly residues" evidence="6">
    <location>
        <begin position="386"/>
        <end position="395"/>
    </location>
</feature>
<dbReference type="Pfam" id="PF03793">
    <property type="entry name" value="PASTA"/>
    <property type="match status" value="1"/>
</dbReference>
<dbReference type="AlphaFoldDB" id="A0AAN1XY19"/>
<dbReference type="Pfam" id="PF00069">
    <property type="entry name" value="Pkinase"/>
    <property type="match status" value="1"/>
</dbReference>
<name>A0AAN1XY19_UNVUL</name>
<feature type="domain" description="PASTA" evidence="8">
    <location>
        <begin position="289"/>
        <end position="354"/>
    </location>
</feature>
<dbReference type="SUPFAM" id="SSF56112">
    <property type="entry name" value="Protein kinase-like (PK-like)"/>
    <property type="match status" value="1"/>
</dbReference>
<accession>A0AAN1XY19</accession>
<dbReference type="Gene3D" id="1.10.510.10">
    <property type="entry name" value="Transferase(Phosphotransferase) domain 1"/>
    <property type="match status" value="1"/>
</dbReference>
<evidence type="ECO:0000256" key="5">
    <source>
        <dbReference type="ARBA" id="ARBA00022840"/>
    </source>
</evidence>
<dbReference type="PROSITE" id="PS51178">
    <property type="entry name" value="PASTA"/>
    <property type="match status" value="1"/>
</dbReference>
<feature type="region of interest" description="Disordered" evidence="6">
    <location>
        <begin position="361"/>
        <end position="395"/>
    </location>
</feature>
<feature type="region of interest" description="Disordered" evidence="6">
    <location>
        <begin position="113"/>
        <end position="163"/>
    </location>
</feature>
<dbReference type="InterPro" id="IPR011009">
    <property type="entry name" value="Kinase-like_dom_sf"/>
</dbReference>
<dbReference type="GO" id="GO:0005524">
    <property type="term" value="F:ATP binding"/>
    <property type="evidence" value="ECO:0007669"/>
    <property type="project" value="UniProtKB-KW"/>
</dbReference>
<feature type="compositionally biased region" description="Basic and acidic residues" evidence="6">
    <location>
        <begin position="145"/>
        <end position="155"/>
    </location>
</feature>
<evidence type="ECO:0000256" key="4">
    <source>
        <dbReference type="ARBA" id="ARBA00022777"/>
    </source>
</evidence>
<dbReference type="EC" id="2.7.11.1" evidence="1"/>
<evidence type="ECO:0000259" key="7">
    <source>
        <dbReference type="PROSITE" id="PS50011"/>
    </source>
</evidence>
<proteinExistence type="predicted"/>
<dbReference type="InterPro" id="IPR050660">
    <property type="entry name" value="NEK_Ser/Thr_kinase"/>
</dbReference>
<keyword evidence="5" id="KW-0067">ATP-binding</keyword>
<evidence type="ECO:0000259" key="8">
    <source>
        <dbReference type="PROSITE" id="PS51178"/>
    </source>
</evidence>
<dbReference type="PANTHER" id="PTHR43671">
    <property type="entry name" value="SERINE/THREONINE-PROTEIN KINASE NEK"/>
    <property type="match status" value="1"/>
</dbReference>
<dbReference type="InterPro" id="IPR005543">
    <property type="entry name" value="PASTA_dom"/>
</dbReference>
<organism evidence="9 10">
    <name type="scientific">Vulcanimicrobium alpinum</name>
    <dbReference type="NCBI Taxonomy" id="3016050"/>
    <lineage>
        <taxon>Bacteria</taxon>
        <taxon>Bacillati</taxon>
        <taxon>Vulcanimicrobiota</taxon>
        <taxon>Vulcanimicrobiia</taxon>
        <taxon>Vulcanimicrobiales</taxon>
        <taxon>Vulcanimicrobiaceae</taxon>
        <taxon>Vulcanimicrobium</taxon>
    </lineage>
</organism>
<dbReference type="PANTHER" id="PTHR43671:SF13">
    <property type="entry name" value="SERINE_THREONINE-PROTEIN KINASE NEK2"/>
    <property type="match status" value="1"/>
</dbReference>
<dbReference type="CDD" id="cd06577">
    <property type="entry name" value="PASTA_pknB"/>
    <property type="match status" value="1"/>
</dbReference>
<evidence type="ECO:0000313" key="10">
    <source>
        <dbReference type="Proteomes" id="UP001317532"/>
    </source>
</evidence>
<keyword evidence="3" id="KW-0547">Nucleotide-binding</keyword>
<feature type="compositionally biased region" description="Low complexity" evidence="6">
    <location>
        <begin position="129"/>
        <end position="138"/>
    </location>
</feature>
<feature type="compositionally biased region" description="Gly residues" evidence="6">
    <location>
        <begin position="362"/>
        <end position="372"/>
    </location>
</feature>
<evidence type="ECO:0000313" key="9">
    <source>
        <dbReference type="EMBL" id="BDE06711.1"/>
    </source>
</evidence>
<keyword evidence="2" id="KW-0808">Transferase</keyword>